<proteinExistence type="predicted"/>
<organism evidence="1 2">
    <name type="scientific">Rhizobium paranaense</name>
    <dbReference type="NCBI Taxonomy" id="1650438"/>
    <lineage>
        <taxon>Bacteria</taxon>
        <taxon>Pseudomonadati</taxon>
        <taxon>Pseudomonadota</taxon>
        <taxon>Alphaproteobacteria</taxon>
        <taxon>Hyphomicrobiales</taxon>
        <taxon>Rhizobiaceae</taxon>
        <taxon>Rhizobium/Agrobacterium group</taxon>
        <taxon>Rhizobium</taxon>
    </lineage>
</organism>
<dbReference type="EMBL" id="JACHBI010000005">
    <property type="protein sequence ID" value="MBB5574407.1"/>
    <property type="molecule type" value="Genomic_DNA"/>
</dbReference>
<evidence type="ECO:0000313" key="1">
    <source>
        <dbReference type="EMBL" id="MBB5574407.1"/>
    </source>
</evidence>
<gene>
    <name evidence="1" type="ORF">GGD50_003034</name>
</gene>
<dbReference type="AlphaFoldDB" id="A0A7W8XRU2"/>
<reference evidence="1 2" key="1">
    <citation type="submission" date="2020-08" db="EMBL/GenBank/DDBJ databases">
        <title>Genomic Encyclopedia of Type Strains, Phase IV (KMG-V): Genome sequencing to study the core and pangenomes of soil and plant-associated prokaryotes.</title>
        <authorList>
            <person name="Whitman W."/>
        </authorList>
    </citation>
    <scope>NUCLEOTIDE SEQUENCE [LARGE SCALE GENOMIC DNA]</scope>
    <source>
        <strain evidence="1 2">SEMIA 4064</strain>
    </source>
</reference>
<name>A0A7W8XRU2_9HYPH</name>
<sequence>MIRILMVIISVLAVANLSACGSIGKGKGKAPPPAAAVYK</sequence>
<comment type="caution">
    <text evidence="1">The sequence shown here is derived from an EMBL/GenBank/DDBJ whole genome shotgun (WGS) entry which is preliminary data.</text>
</comment>
<dbReference type="Proteomes" id="UP000549882">
    <property type="component" value="Unassembled WGS sequence"/>
</dbReference>
<accession>A0A7W8XRU2</accession>
<dbReference type="RefSeq" id="WP_246451204.1">
    <property type="nucleotide sequence ID" value="NZ_JACHBI010000005.1"/>
</dbReference>
<protein>
    <submittedName>
        <fullName evidence="1">Outer membrane lipopolysaccharide assembly protein LptE/RlpB</fullName>
    </submittedName>
</protein>
<evidence type="ECO:0000313" key="2">
    <source>
        <dbReference type="Proteomes" id="UP000549882"/>
    </source>
</evidence>
<keyword evidence="2" id="KW-1185">Reference proteome</keyword>